<evidence type="ECO:0000313" key="4">
    <source>
        <dbReference type="Proteomes" id="UP000175669"/>
    </source>
</evidence>
<dbReference type="EMBL" id="MASR01000001">
    <property type="protein sequence ID" value="OFE12941.1"/>
    <property type="molecule type" value="Genomic_DNA"/>
</dbReference>
<dbReference type="OrthoDB" id="9805612at2"/>
<dbReference type="Pfam" id="PF00535">
    <property type="entry name" value="Glycos_transf_2"/>
    <property type="match status" value="1"/>
</dbReference>
<dbReference type="Gene3D" id="3.90.550.10">
    <property type="entry name" value="Spore Coat Polysaccharide Biosynthesis Protein SpsA, Chain A"/>
    <property type="match status" value="1"/>
</dbReference>
<dbReference type="PANTHER" id="PTHR43685">
    <property type="entry name" value="GLYCOSYLTRANSFERASE"/>
    <property type="match status" value="1"/>
</dbReference>
<dbReference type="PANTHER" id="PTHR43685:SF11">
    <property type="entry name" value="GLYCOSYLTRANSFERASE TAGX-RELATED"/>
    <property type="match status" value="1"/>
</dbReference>
<keyword evidence="4" id="KW-1185">Reference proteome</keyword>
<dbReference type="InterPro" id="IPR050834">
    <property type="entry name" value="Glycosyltransf_2"/>
</dbReference>
<feature type="domain" description="Glycosyltransferase 2-like" evidence="2">
    <location>
        <begin position="22"/>
        <end position="122"/>
    </location>
</feature>
<reference evidence="4" key="1">
    <citation type="submission" date="2016-07" db="EMBL/GenBank/DDBJ databases">
        <authorList>
            <person name="Florea S."/>
            <person name="Webb J.S."/>
            <person name="Jaromczyk J."/>
            <person name="Schardl C.L."/>
        </authorList>
    </citation>
    <scope>NUCLEOTIDE SEQUENCE [LARGE SCALE GENOMIC DNA]</scope>
    <source>
        <strain evidence="4">KCTC 42131</strain>
    </source>
</reference>
<feature type="coiled-coil region" evidence="1">
    <location>
        <begin position="258"/>
        <end position="341"/>
    </location>
</feature>
<protein>
    <recommendedName>
        <fullName evidence="2">Glycosyltransferase 2-like domain-containing protein</fullName>
    </recommendedName>
</protein>
<sequence>MTTINNIDSSPLVSIICRTVDRPSLTQALDSVFSQTWPNIELVVVDARGQGLQSPATPVRDITVKVVSTGKPLNRPAAANAGLDHASGDWLLFLDDDDWIAPEHIQILMSALQDRPGLVAYSDTQVTDPDGHATDKVFAHAFDPVLLKRDNYLPIHSVLFSRSLIDSGCRFDETLAIYEDWDFWQQCARHGDFLHVESVTAFYRQGGDSATALEQEQEQDKYKSGTPQARARIDVLNKWLPYWRGEELNSLLVSSADYSNIKAELAACVQHIRNLEQENTNVAGQLHQARVQQQSADAEYHKVLEQLQTAQNQFAQLQAQHTELQAHHEELQAHYTELNRQLTYVKNSLSWRATRPFRWLGRHLKRIGGHRTDE</sequence>
<dbReference type="Gene3D" id="1.20.5.1160">
    <property type="entry name" value="Vasodilator-stimulated phosphoprotein"/>
    <property type="match status" value="1"/>
</dbReference>
<name>A0A1E8CKF0_9GAMM</name>
<evidence type="ECO:0000256" key="1">
    <source>
        <dbReference type="SAM" id="Coils"/>
    </source>
</evidence>
<gene>
    <name evidence="3" type="ORF">PHACT_07140</name>
</gene>
<evidence type="ECO:0000259" key="2">
    <source>
        <dbReference type="Pfam" id="PF00535"/>
    </source>
</evidence>
<dbReference type="Proteomes" id="UP000175669">
    <property type="component" value="Unassembled WGS sequence"/>
</dbReference>
<keyword evidence="1" id="KW-0175">Coiled coil</keyword>
<dbReference type="InterPro" id="IPR001173">
    <property type="entry name" value="Glyco_trans_2-like"/>
</dbReference>
<dbReference type="STRING" id="1524254.PHACT_07140"/>
<proteinExistence type="predicted"/>
<evidence type="ECO:0000313" key="3">
    <source>
        <dbReference type="EMBL" id="OFE12941.1"/>
    </source>
</evidence>
<dbReference type="AlphaFoldDB" id="A0A1E8CKF0"/>
<accession>A0A1E8CKF0</accession>
<comment type="caution">
    <text evidence="3">The sequence shown here is derived from an EMBL/GenBank/DDBJ whole genome shotgun (WGS) entry which is preliminary data.</text>
</comment>
<organism evidence="3 4">
    <name type="scientific">Pseudohongiella acticola</name>
    <dbReference type="NCBI Taxonomy" id="1524254"/>
    <lineage>
        <taxon>Bacteria</taxon>
        <taxon>Pseudomonadati</taxon>
        <taxon>Pseudomonadota</taxon>
        <taxon>Gammaproteobacteria</taxon>
        <taxon>Pseudomonadales</taxon>
        <taxon>Pseudohongiellaceae</taxon>
        <taxon>Pseudohongiella</taxon>
    </lineage>
</organism>
<dbReference type="InterPro" id="IPR029044">
    <property type="entry name" value="Nucleotide-diphossugar_trans"/>
</dbReference>
<dbReference type="SUPFAM" id="SSF53448">
    <property type="entry name" value="Nucleotide-diphospho-sugar transferases"/>
    <property type="match status" value="1"/>
</dbReference>
<dbReference type="RefSeq" id="WP_070116550.1">
    <property type="nucleotide sequence ID" value="NZ_MASR01000001.1"/>
</dbReference>